<dbReference type="AlphaFoldDB" id="A0A219B545"/>
<dbReference type="SUPFAM" id="SSF82171">
    <property type="entry name" value="DPP6 N-terminal domain-like"/>
    <property type="match status" value="1"/>
</dbReference>
<feature type="domain" description="Peptidase S9 prolyl oligopeptidase catalytic" evidence="3">
    <location>
        <begin position="426"/>
        <end position="638"/>
    </location>
</feature>
<feature type="signal peptide" evidence="2">
    <location>
        <begin position="1"/>
        <end position="25"/>
    </location>
</feature>
<comment type="caution">
    <text evidence="4">The sequence shown here is derived from an EMBL/GenBank/DDBJ whole genome shotgun (WGS) entry which is preliminary data.</text>
</comment>
<keyword evidence="5" id="KW-1185">Reference proteome</keyword>
<reference evidence="5" key="1">
    <citation type="submission" date="2017-05" db="EMBL/GenBank/DDBJ databases">
        <authorList>
            <person name="Lin X."/>
        </authorList>
    </citation>
    <scope>NUCLEOTIDE SEQUENCE [LARGE SCALE GENOMIC DNA]</scope>
    <source>
        <strain evidence="5">JLT2012</strain>
    </source>
</reference>
<evidence type="ECO:0000256" key="2">
    <source>
        <dbReference type="SAM" id="SignalP"/>
    </source>
</evidence>
<name>A0A219B545_9SPHN</name>
<dbReference type="Pfam" id="PF00326">
    <property type="entry name" value="Peptidase_S9"/>
    <property type="match status" value="1"/>
</dbReference>
<dbReference type="InterPro" id="IPR001375">
    <property type="entry name" value="Peptidase_S9_cat"/>
</dbReference>
<dbReference type="PANTHER" id="PTHR42776">
    <property type="entry name" value="SERINE PEPTIDASE S9 FAMILY MEMBER"/>
    <property type="match status" value="1"/>
</dbReference>
<feature type="chain" id="PRO_5012962504" evidence="2">
    <location>
        <begin position="26"/>
        <end position="639"/>
    </location>
</feature>
<organism evidence="4 5">
    <name type="scientific">Pacificimonas flava</name>
    <dbReference type="NCBI Taxonomy" id="1234595"/>
    <lineage>
        <taxon>Bacteria</taxon>
        <taxon>Pseudomonadati</taxon>
        <taxon>Pseudomonadota</taxon>
        <taxon>Alphaproteobacteria</taxon>
        <taxon>Sphingomonadales</taxon>
        <taxon>Sphingosinicellaceae</taxon>
        <taxon>Pacificimonas</taxon>
    </lineage>
</organism>
<evidence type="ECO:0000313" key="5">
    <source>
        <dbReference type="Proteomes" id="UP000198462"/>
    </source>
</evidence>
<dbReference type="InterPro" id="IPR011042">
    <property type="entry name" value="6-blade_b-propeller_TolB-like"/>
</dbReference>
<dbReference type="PANTHER" id="PTHR42776:SF27">
    <property type="entry name" value="DIPEPTIDYL PEPTIDASE FAMILY MEMBER 6"/>
    <property type="match status" value="1"/>
</dbReference>
<gene>
    <name evidence="4" type="ORF">B5C34_08500</name>
</gene>
<evidence type="ECO:0000259" key="3">
    <source>
        <dbReference type="Pfam" id="PF00326"/>
    </source>
</evidence>
<dbReference type="InterPro" id="IPR029058">
    <property type="entry name" value="AB_hydrolase_fold"/>
</dbReference>
<sequence length="639" mass="69807">MNITTSAIALAALSLLASVSQVADAQERRTEGNLVIEGVPEIPAETEETLRRYVNVRGHSFDGFLPDGSLLIATRFGETAQIHRVTQPMGARRQLTFYDEPVASAIPHPQRAAFVFGKDTGGDEFYRGYYQDVDSGAAFPFTPEGARSGGFIFTDDGDRVAYFVAEDGNPDWRIDIAAPPTKMAPQTIYAGAGANYPTDFSADGQTLAVQRYYSASHSDLYLIDIASGVVTEVLPDEENAYMGGEVLRDGSVLTVSDRGADFANLVRISPDGSVTDLTPGIDWNVDGLALSPDETRAVFTVNEDGFGTLKIIDLASGAISEGPDLPAGIVYGPIWHPAGRLVGFTLTAATSPADVYSYDTENGDLTRWTEAELGGLNTSGFVEPELIRYPNDEGMEIPAFVYKPETEGPHPVIISIHGGPEGQSRPSFSSTYQYWVKELGAAVIRPNVRGSDGYGEEYRSMDNALNRKKSVEDIGALLDWIETQPDLDSEKVIVYGGSYGGYMVLASMVDYSDRLAGGIDIVGISDFRTFLENTKGYRRDLRRAEYGDERDPEIAAFFEEISPLRNADRITKPLFIIQGANDPRVPASEAEQILEAMRESGTEAWYLLAMDEGHGFRKQSNREYQRAAETLFLQQLLGE</sequence>
<keyword evidence="1" id="KW-0378">Hydrolase</keyword>
<proteinExistence type="predicted"/>
<dbReference type="Gene3D" id="2.120.10.30">
    <property type="entry name" value="TolB, C-terminal domain"/>
    <property type="match status" value="1"/>
</dbReference>
<dbReference type="SUPFAM" id="SSF53474">
    <property type="entry name" value="alpha/beta-Hydrolases"/>
    <property type="match status" value="1"/>
</dbReference>
<evidence type="ECO:0000256" key="1">
    <source>
        <dbReference type="ARBA" id="ARBA00022801"/>
    </source>
</evidence>
<dbReference type="EMBL" id="NFZT01000001">
    <property type="protein sequence ID" value="OWV33495.1"/>
    <property type="molecule type" value="Genomic_DNA"/>
</dbReference>
<accession>A0A219B545</accession>
<dbReference type="OrthoDB" id="1094230at2"/>
<dbReference type="Gene3D" id="3.40.50.1820">
    <property type="entry name" value="alpha/beta hydrolase"/>
    <property type="match status" value="1"/>
</dbReference>
<keyword evidence="2" id="KW-0732">Signal</keyword>
<dbReference type="Proteomes" id="UP000198462">
    <property type="component" value="Unassembled WGS sequence"/>
</dbReference>
<evidence type="ECO:0000313" key="4">
    <source>
        <dbReference type="EMBL" id="OWV33495.1"/>
    </source>
</evidence>
<dbReference type="RefSeq" id="WP_088712268.1">
    <property type="nucleotide sequence ID" value="NZ_NFZT01000001.1"/>
</dbReference>
<dbReference type="GO" id="GO:0006508">
    <property type="term" value="P:proteolysis"/>
    <property type="evidence" value="ECO:0007669"/>
    <property type="project" value="InterPro"/>
</dbReference>
<protein>
    <submittedName>
        <fullName evidence="4">Peptidase S9</fullName>
    </submittedName>
</protein>
<dbReference type="GO" id="GO:0004252">
    <property type="term" value="F:serine-type endopeptidase activity"/>
    <property type="evidence" value="ECO:0007669"/>
    <property type="project" value="TreeGrafter"/>
</dbReference>